<dbReference type="EMBL" id="JAGVWD010000013">
    <property type="protein sequence ID" value="MBS3057172.1"/>
    <property type="molecule type" value="Genomic_DNA"/>
</dbReference>
<evidence type="ECO:0000256" key="1">
    <source>
        <dbReference type="ARBA" id="ARBA00007637"/>
    </source>
</evidence>
<gene>
    <name evidence="3" type="ORF">J4415_00930</name>
</gene>
<comment type="similarity">
    <text evidence="1">Belongs to the NAD(P)-dependent epimerase/dehydratase family.</text>
</comment>
<dbReference type="Gene3D" id="3.40.50.720">
    <property type="entry name" value="NAD(P)-binding Rossmann-like Domain"/>
    <property type="match status" value="1"/>
</dbReference>
<protein>
    <submittedName>
        <fullName evidence="3">NAD(P)-dependent oxidoreductase</fullName>
    </submittedName>
</protein>
<sequence length="307" mass="33920">MVKKVLVTGACGFLGKFAVSELHGAGYEVGEFDLERGNDILDYAQVENACMGKDIVVHLAAALDEALPYGKLYEINVKGTENVLEACAKCNVKRLVFASTVGVMGNISGVADESFPYAPETNYEKTKAEAEKLALGYQELLPVTILRFALLYGANSYWKQIIKLIKKGFPITGDGKNKFQLLYVKDAASAIRSVAGNENAENEIYIVAEERAGTLEEVYMEIANLLNVEVPKKHLPVWQAKLLAHVLLAKAKMQGKKTVIMPAHIDRLVRERAYNTGKINKLGWHAKYSLHEGMKETLEELKSKGEI</sequence>
<evidence type="ECO:0000313" key="4">
    <source>
        <dbReference type="Proteomes" id="UP000677687"/>
    </source>
</evidence>
<dbReference type="PANTHER" id="PTHR43000">
    <property type="entry name" value="DTDP-D-GLUCOSE 4,6-DEHYDRATASE-RELATED"/>
    <property type="match status" value="1"/>
</dbReference>
<dbReference type="InterPro" id="IPR036291">
    <property type="entry name" value="NAD(P)-bd_dom_sf"/>
</dbReference>
<feature type="domain" description="NAD-dependent epimerase/dehydratase" evidence="2">
    <location>
        <begin position="5"/>
        <end position="207"/>
    </location>
</feature>
<accession>A0A8T4KUF9</accession>
<dbReference type="Proteomes" id="UP000677687">
    <property type="component" value="Unassembled WGS sequence"/>
</dbReference>
<reference evidence="3" key="1">
    <citation type="submission" date="2021-03" db="EMBL/GenBank/DDBJ databases">
        <authorList>
            <person name="Jaffe A."/>
        </authorList>
    </citation>
    <scope>NUCLEOTIDE SEQUENCE</scope>
    <source>
        <strain evidence="3">RIFCSPHIGHO2_01_FULL_AR10_44_11</strain>
    </source>
</reference>
<comment type="caution">
    <text evidence="3">The sequence shown here is derived from an EMBL/GenBank/DDBJ whole genome shotgun (WGS) entry which is preliminary data.</text>
</comment>
<evidence type="ECO:0000259" key="2">
    <source>
        <dbReference type="Pfam" id="PF01370"/>
    </source>
</evidence>
<organism evidence="3 4">
    <name type="scientific">Candidatus Iainarchaeum sp</name>
    <dbReference type="NCBI Taxonomy" id="3101447"/>
    <lineage>
        <taxon>Archaea</taxon>
        <taxon>Candidatus Iainarchaeota</taxon>
        <taxon>Candidatus Iainarchaeia</taxon>
        <taxon>Candidatus Iainarchaeales</taxon>
        <taxon>Candidatus Iainarchaeaceae</taxon>
        <taxon>Candidatus Iainarchaeum</taxon>
    </lineage>
</organism>
<dbReference type="AlphaFoldDB" id="A0A8T4KUF9"/>
<proteinExistence type="inferred from homology"/>
<dbReference type="InterPro" id="IPR001509">
    <property type="entry name" value="Epimerase_deHydtase"/>
</dbReference>
<dbReference type="SUPFAM" id="SSF51735">
    <property type="entry name" value="NAD(P)-binding Rossmann-fold domains"/>
    <property type="match status" value="1"/>
</dbReference>
<reference evidence="3" key="2">
    <citation type="submission" date="2021-05" db="EMBL/GenBank/DDBJ databases">
        <title>Protein family content uncovers lineage relationships and bacterial pathway maintenance mechanisms in DPANN archaea.</title>
        <authorList>
            <person name="Castelle C.J."/>
            <person name="Meheust R."/>
            <person name="Jaffe A.L."/>
            <person name="Seitz K."/>
            <person name="Gong X."/>
            <person name="Baker B.J."/>
            <person name="Banfield J.F."/>
        </authorList>
    </citation>
    <scope>NUCLEOTIDE SEQUENCE</scope>
    <source>
        <strain evidence="3">RIFCSPHIGHO2_01_FULL_AR10_44_11</strain>
    </source>
</reference>
<evidence type="ECO:0000313" key="3">
    <source>
        <dbReference type="EMBL" id="MBS3057172.1"/>
    </source>
</evidence>
<name>A0A8T4KUF9_9ARCH</name>
<dbReference type="Pfam" id="PF01370">
    <property type="entry name" value="Epimerase"/>
    <property type="match status" value="1"/>
</dbReference>